<feature type="domain" description="Cystatin" evidence="6">
    <location>
        <begin position="10"/>
        <end position="74"/>
    </location>
</feature>
<evidence type="ECO:0000256" key="3">
    <source>
        <dbReference type="ARBA" id="ARBA00022490"/>
    </source>
</evidence>
<evidence type="ECO:0000313" key="7">
    <source>
        <dbReference type="EMBL" id="VUZ50875.1"/>
    </source>
</evidence>
<dbReference type="PANTHER" id="PTHR11414">
    <property type="entry name" value="CYSTATIN FAMILY MEMBER"/>
    <property type="match status" value="1"/>
</dbReference>
<dbReference type="SUPFAM" id="SSF54403">
    <property type="entry name" value="Cystatin/monellin"/>
    <property type="match status" value="1"/>
</dbReference>
<reference evidence="7 8" key="1">
    <citation type="submission" date="2019-07" db="EMBL/GenBank/DDBJ databases">
        <authorList>
            <person name="Jastrzebski P J."/>
            <person name="Paukszto L."/>
            <person name="Jastrzebski P J."/>
        </authorList>
    </citation>
    <scope>NUCLEOTIDE SEQUENCE [LARGE SCALE GENOMIC DNA]</scope>
    <source>
        <strain evidence="7 8">WMS-il1</strain>
    </source>
</reference>
<keyword evidence="3" id="KW-0963">Cytoplasm</keyword>
<dbReference type="AlphaFoldDB" id="A0A564YUG3"/>
<dbReference type="EMBL" id="CABIJS010000408">
    <property type="protein sequence ID" value="VUZ50875.1"/>
    <property type="molecule type" value="Genomic_DNA"/>
</dbReference>
<keyword evidence="5" id="KW-0789">Thiol protease inhibitor</keyword>
<evidence type="ECO:0000313" key="8">
    <source>
        <dbReference type="Proteomes" id="UP000321570"/>
    </source>
</evidence>
<dbReference type="InterPro" id="IPR000010">
    <property type="entry name" value="Cystatin_dom"/>
</dbReference>
<sequence>MMPMCGGLTSPSRPTDDDLRILMPVVEKYLEEQCGQKPSSIKIVEVSRQIVAGVNYFAKVEHGGNVWHIRVHEQLPCYGGLVSVHSHKVAQPGDALDYF</sequence>
<dbReference type="GO" id="GO:0004869">
    <property type="term" value="F:cysteine-type endopeptidase inhibitor activity"/>
    <property type="evidence" value="ECO:0007669"/>
    <property type="project" value="UniProtKB-KW"/>
</dbReference>
<gene>
    <name evidence="7" type="ORF">WMSIL1_LOCUS9694</name>
</gene>
<organism evidence="7 8">
    <name type="scientific">Hymenolepis diminuta</name>
    <name type="common">Rat tapeworm</name>
    <dbReference type="NCBI Taxonomy" id="6216"/>
    <lineage>
        <taxon>Eukaryota</taxon>
        <taxon>Metazoa</taxon>
        <taxon>Spiralia</taxon>
        <taxon>Lophotrochozoa</taxon>
        <taxon>Platyhelminthes</taxon>
        <taxon>Cestoda</taxon>
        <taxon>Eucestoda</taxon>
        <taxon>Cyclophyllidea</taxon>
        <taxon>Hymenolepididae</taxon>
        <taxon>Hymenolepis</taxon>
    </lineage>
</organism>
<proteinExistence type="inferred from homology"/>
<evidence type="ECO:0000256" key="1">
    <source>
        <dbReference type="ARBA" id="ARBA00004496"/>
    </source>
</evidence>
<evidence type="ECO:0000259" key="6">
    <source>
        <dbReference type="Pfam" id="PF00031"/>
    </source>
</evidence>
<dbReference type="Gene3D" id="3.10.450.10">
    <property type="match status" value="1"/>
</dbReference>
<evidence type="ECO:0000256" key="4">
    <source>
        <dbReference type="ARBA" id="ARBA00022690"/>
    </source>
</evidence>
<keyword evidence="4" id="KW-0646">Protease inhibitor</keyword>
<dbReference type="GO" id="GO:0005829">
    <property type="term" value="C:cytosol"/>
    <property type="evidence" value="ECO:0007669"/>
    <property type="project" value="TreeGrafter"/>
</dbReference>
<dbReference type="PRINTS" id="PR00295">
    <property type="entry name" value="STEFINA"/>
</dbReference>
<protein>
    <recommendedName>
        <fullName evidence="6">Cystatin domain-containing protein</fullName>
    </recommendedName>
</protein>
<dbReference type="PANTHER" id="PTHR11414:SF21">
    <property type="entry name" value="CYSTATIN 14A, TANDEM DUPLICATE 1-RELATED"/>
    <property type="match status" value="1"/>
</dbReference>
<dbReference type="InterPro" id="IPR046350">
    <property type="entry name" value="Cystatin_sf"/>
</dbReference>
<comment type="similarity">
    <text evidence="2">Belongs to the cystatin family.</text>
</comment>
<keyword evidence="8" id="KW-1185">Reference proteome</keyword>
<comment type="subcellular location">
    <subcellularLocation>
        <location evidence="1">Cytoplasm</location>
    </subcellularLocation>
</comment>
<accession>A0A564YUG3</accession>
<evidence type="ECO:0000256" key="5">
    <source>
        <dbReference type="ARBA" id="ARBA00022704"/>
    </source>
</evidence>
<dbReference type="Proteomes" id="UP000321570">
    <property type="component" value="Unassembled WGS sequence"/>
</dbReference>
<dbReference type="InterPro" id="IPR001713">
    <property type="entry name" value="Prot_inh_stefin"/>
</dbReference>
<evidence type="ECO:0000256" key="2">
    <source>
        <dbReference type="ARBA" id="ARBA00009403"/>
    </source>
</evidence>
<dbReference type="Pfam" id="PF00031">
    <property type="entry name" value="Cystatin"/>
    <property type="match status" value="1"/>
</dbReference>
<name>A0A564YUG3_HYMDI</name>